<proteinExistence type="predicted"/>
<evidence type="ECO:0000313" key="3">
    <source>
        <dbReference type="Proteomes" id="UP000596742"/>
    </source>
</evidence>
<feature type="region of interest" description="Disordered" evidence="1">
    <location>
        <begin position="1"/>
        <end position="27"/>
    </location>
</feature>
<protein>
    <submittedName>
        <fullName evidence="2">Uncharacterized protein</fullName>
    </submittedName>
</protein>
<accession>A0A8B6CN85</accession>
<dbReference type="Proteomes" id="UP000596742">
    <property type="component" value="Unassembled WGS sequence"/>
</dbReference>
<evidence type="ECO:0000313" key="2">
    <source>
        <dbReference type="EMBL" id="VDI07633.1"/>
    </source>
</evidence>
<keyword evidence="3" id="KW-1185">Reference proteome</keyword>
<reference evidence="2" key="1">
    <citation type="submission" date="2018-11" db="EMBL/GenBank/DDBJ databases">
        <authorList>
            <person name="Alioto T."/>
            <person name="Alioto T."/>
        </authorList>
    </citation>
    <scope>NUCLEOTIDE SEQUENCE</scope>
</reference>
<dbReference type="AlphaFoldDB" id="A0A8B6CN85"/>
<gene>
    <name evidence="2" type="ORF">MGAL_10B034154</name>
</gene>
<dbReference type="EMBL" id="UYJE01002075">
    <property type="protein sequence ID" value="VDI07633.1"/>
    <property type="molecule type" value="Genomic_DNA"/>
</dbReference>
<sequence length="129" mass="14781">RDQRFNITTSRDNGKEKQDEDEDKVDRFTDQSDIFPSTCYVQNDKQALALACAWRGVGNNFTTEIQKNSKGTTHVQNVSRYLLCAYENTTLALACAWREIKGLTSQHQEIMEKKSKTKTKTKSTDLQII</sequence>
<organism evidence="2 3">
    <name type="scientific">Mytilus galloprovincialis</name>
    <name type="common">Mediterranean mussel</name>
    <dbReference type="NCBI Taxonomy" id="29158"/>
    <lineage>
        <taxon>Eukaryota</taxon>
        <taxon>Metazoa</taxon>
        <taxon>Spiralia</taxon>
        <taxon>Lophotrochozoa</taxon>
        <taxon>Mollusca</taxon>
        <taxon>Bivalvia</taxon>
        <taxon>Autobranchia</taxon>
        <taxon>Pteriomorphia</taxon>
        <taxon>Mytilida</taxon>
        <taxon>Mytiloidea</taxon>
        <taxon>Mytilidae</taxon>
        <taxon>Mytilinae</taxon>
        <taxon>Mytilus</taxon>
    </lineage>
</organism>
<name>A0A8B6CN85_MYTGA</name>
<feature type="compositionally biased region" description="Basic and acidic residues" evidence="1">
    <location>
        <begin position="12"/>
        <end position="27"/>
    </location>
</feature>
<comment type="caution">
    <text evidence="2">The sequence shown here is derived from an EMBL/GenBank/DDBJ whole genome shotgun (WGS) entry which is preliminary data.</text>
</comment>
<evidence type="ECO:0000256" key="1">
    <source>
        <dbReference type="SAM" id="MobiDB-lite"/>
    </source>
</evidence>
<feature type="non-terminal residue" evidence="2">
    <location>
        <position position="129"/>
    </location>
</feature>
<feature type="compositionally biased region" description="Polar residues" evidence="1">
    <location>
        <begin position="1"/>
        <end position="11"/>
    </location>
</feature>